<dbReference type="HAMAP" id="MF_00412">
    <property type="entry name" value="ProA"/>
    <property type="match status" value="1"/>
</dbReference>
<accession>A0A9D1I9D3</accession>
<dbReference type="PANTHER" id="PTHR11063">
    <property type="entry name" value="GLUTAMATE SEMIALDEHYDE DEHYDROGENASE"/>
    <property type="match status" value="1"/>
</dbReference>
<reference evidence="9" key="1">
    <citation type="submission" date="2020-10" db="EMBL/GenBank/DDBJ databases">
        <authorList>
            <person name="Gilroy R."/>
        </authorList>
    </citation>
    <scope>NUCLEOTIDE SEQUENCE</scope>
    <source>
        <strain evidence="9">CHK195-4489</strain>
    </source>
</reference>
<evidence type="ECO:0000256" key="7">
    <source>
        <dbReference type="HAMAP-Rule" id="MF_00412"/>
    </source>
</evidence>
<dbReference type="Gene3D" id="3.40.309.10">
    <property type="entry name" value="Aldehyde Dehydrogenase, Chain A, domain 2"/>
    <property type="match status" value="1"/>
</dbReference>
<keyword evidence="4 7" id="KW-0521">NADP</keyword>
<proteinExistence type="inferred from homology"/>
<sequence length="430" mass="46240">MTENEILNYLEAYGLRARNAAAVLAVAPAGVKNAALSNAAELLVRNTERILRENQNDVETAAAKGMSVSMQDRLRLTAARIEAMAEGLLQLTAMEDPIGAILEGCKRPNGLEIIKKRVPLGVIGIIYEARPNVTADAAGLCIKSGNACILRGGSEALRSNLAIASIFKEALENAGLPGACVQLIDNTGREIASAMMRLNRYIDVLIPRGGAGLINTVVTTASVPVIQTGTGNCHIYADCDADPEMARKIIVNAKTQRPSVCNAAETLLVHRGIAETFLPAAAQSLTQKGVELRCCEEAYRILERSGVPENRNLLKHAEESDWETEYNDLILAVKVVGDCAEAVAHINTYGTGHSEAIVTENYEKARYFQDHVDAACVYVNASTRFTDGFEFGFGAEIGISNQKLHARGPMGLKELTTVKYVVNGSGQIRE</sequence>
<evidence type="ECO:0000256" key="1">
    <source>
        <dbReference type="ARBA" id="ARBA00004985"/>
    </source>
</evidence>
<dbReference type="Gene3D" id="3.40.605.10">
    <property type="entry name" value="Aldehyde Dehydrogenase, Chain A, domain 1"/>
    <property type="match status" value="1"/>
</dbReference>
<dbReference type="NCBIfam" id="TIGR00407">
    <property type="entry name" value="proA"/>
    <property type="match status" value="1"/>
</dbReference>
<dbReference type="AlphaFoldDB" id="A0A9D1I9D3"/>
<comment type="pathway">
    <text evidence="1 7">Amino-acid biosynthesis; L-proline biosynthesis; L-glutamate 5-semialdehyde from L-glutamate: step 2/2.</text>
</comment>
<evidence type="ECO:0000256" key="6">
    <source>
        <dbReference type="ARBA" id="ARBA00049024"/>
    </source>
</evidence>
<evidence type="ECO:0000313" key="10">
    <source>
        <dbReference type="Proteomes" id="UP000824089"/>
    </source>
</evidence>
<comment type="function">
    <text evidence="7">Catalyzes the NADPH-dependent reduction of L-glutamate 5-phosphate into L-glutamate 5-semialdehyde and phosphate. The product spontaneously undergoes cyclization to form 1-pyrroline-5-carboxylate.</text>
</comment>
<dbReference type="PROSITE" id="PS01223">
    <property type="entry name" value="PROA"/>
    <property type="match status" value="1"/>
</dbReference>
<gene>
    <name evidence="7" type="primary">proA</name>
    <name evidence="9" type="ORF">IAD50_08340</name>
</gene>
<dbReference type="Pfam" id="PF00171">
    <property type="entry name" value="Aldedh"/>
    <property type="match status" value="2"/>
</dbReference>
<dbReference type="InterPro" id="IPR016162">
    <property type="entry name" value="Ald_DH_N"/>
</dbReference>
<evidence type="ECO:0000256" key="5">
    <source>
        <dbReference type="ARBA" id="ARBA00023002"/>
    </source>
</evidence>
<dbReference type="InterPro" id="IPR012134">
    <property type="entry name" value="Glu-5-SA_DH"/>
</dbReference>
<name>A0A9D1I9D3_9CLOT</name>
<evidence type="ECO:0000259" key="8">
    <source>
        <dbReference type="Pfam" id="PF00171"/>
    </source>
</evidence>
<feature type="domain" description="Aldehyde dehydrogenase" evidence="8">
    <location>
        <begin position="330"/>
        <end position="420"/>
    </location>
</feature>
<reference evidence="9" key="2">
    <citation type="journal article" date="2021" name="PeerJ">
        <title>Extensive microbial diversity within the chicken gut microbiome revealed by metagenomics and culture.</title>
        <authorList>
            <person name="Gilroy R."/>
            <person name="Ravi A."/>
            <person name="Getino M."/>
            <person name="Pursley I."/>
            <person name="Horton D.L."/>
            <person name="Alikhan N.F."/>
            <person name="Baker D."/>
            <person name="Gharbi K."/>
            <person name="Hall N."/>
            <person name="Watson M."/>
            <person name="Adriaenssens E.M."/>
            <person name="Foster-Nyarko E."/>
            <person name="Jarju S."/>
            <person name="Secka A."/>
            <person name="Antonio M."/>
            <person name="Oren A."/>
            <person name="Chaudhuri R.R."/>
            <person name="La Ragione R."/>
            <person name="Hildebrand F."/>
            <person name="Pallen M.J."/>
        </authorList>
    </citation>
    <scope>NUCLEOTIDE SEQUENCE</scope>
    <source>
        <strain evidence="9">CHK195-4489</strain>
    </source>
</reference>
<keyword evidence="3 7" id="KW-0641">Proline biosynthesis</keyword>
<dbReference type="Proteomes" id="UP000824089">
    <property type="component" value="Unassembled WGS sequence"/>
</dbReference>
<keyword evidence="5 7" id="KW-0560">Oxidoreductase</keyword>
<evidence type="ECO:0000256" key="2">
    <source>
        <dbReference type="ARBA" id="ARBA00022605"/>
    </source>
</evidence>
<evidence type="ECO:0000256" key="4">
    <source>
        <dbReference type="ARBA" id="ARBA00022857"/>
    </source>
</evidence>
<dbReference type="PIRSF" id="PIRSF000151">
    <property type="entry name" value="GPR"/>
    <property type="match status" value="1"/>
</dbReference>
<dbReference type="PANTHER" id="PTHR11063:SF8">
    <property type="entry name" value="DELTA-1-PYRROLINE-5-CARBOXYLATE SYNTHASE"/>
    <property type="match status" value="1"/>
</dbReference>
<evidence type="ECO:0000256" key="3">
    <source>
        <dbReference type="ARBA" id="ARBA00022650"/>
    </source>
</evidence>
<feature type="domain" description="Aldehyde dehydrogenase" evidence="8">
    <location>
        <begin position="17"/>
        <end position="286"/>
    </location>
</feature>
<evidence type="ECO:0000313" key="9">
    <source>
        <dbReference type="EMBL" id="HIU30287.1"/>
    </source>
</evidence>
<keyword evidence="7" id="KW-0963">Cytoplasm</keyword>
<protein>
    <recommendedName>
        <fullName evidence="7">Gamma-glutamyl phosphate reductase</fullName>
        <shortName evidence="7">GPR</shortName>
        <ecNumber evidence="7">1.2.1.41</ecNumber>
    </recommendedName>
    <alternativeName>
        <fullName evidence="7">Glutamate-5-semialdehyde dehydrogenase</fullName>
    </alternativeName>
    <alternativeName>
        <fullName evidence="7">Glutamyl-gamma-semialdehyde dehydrogenase</fullName>
        <shortName evidence="7">GSA dehydrogenase</shortName>
    </alternativeName>
</protein>
<dbReference type="InterPro" id="IPR020593">
    <property type="entry name" value="G-glutamylP_reductase_CS"/>
</dbReference>
<dbReference type="InterPro" id="IPR000965">
    <property type="entry name" value="GPR_dom"/>
</dbReference>
<dbReference type="EMBL" id="DVMM01000184">
    <property type="protein sequence ID" value="HIU30287.1"/>
    <property type="molecule type" value="Genomic_DNA"/>
</dbReference>
<comment type="catalytic activity">
    <reaction evidence="6 7">
        <text>L-glutamate 5-semialdehyde + phosphate + NADP(+) = L-glutamyl 5-phosphate + NADPH + H(+)</text>
        <dbReference type="Rhea" id="RHEA:19541"/>
        <dbReference type="ChEBI" id="CHEBI:15378"/>
        <dbReference type="ChEBI" id="CHEBI:43474"/>
        <dbReference type="ChEBI" id="CHEBI:57783"/>
        <dbReference type="ChEBI" id="CHEBI:58066"/>
        <dbReference type="ChEBI" id="CHEBI:58274"/>
        <dbReference type="ChEBI" id="CHEBI:58349"/>
        <dbReference type="EC" id="1.2.1.41"/>
    </reaction>
</comment>
<dbReference type="NCBIfam" id="NF001221">
    <property type="entry name" value="PRK00197.1"/>
    <property type="match status" value="1"/>
</dbReference>
<comment type="subcellular location">
    <subcellularLocation>
        <location evidence="7">Cytoplasm</location>
    </subcellularLocation>
</comment>
<comment type="caution">
    <text evidence="9">The sequence shown here is derived from an EMBL/GenBank/DDBJ whole genome shotgun (WGS) entry which is preliminary data.</text>
</comment>
<comment type="similarity">
    <text evidence="7">Belongs to the gamma-glutamyl phosphate reductase family.</text>
</comment>
<dbReference type="FunFam" id="3.40.309.10:FF:000006">
    <property type="entry name" value="Gamma-glutamyl phosphate reductase"/>
    <property type="match status" value="1"/>
</dbReference>
<dbReference type="EC" id="1.2.1.41" evidence="7"/>
<dbReference type="InterPro" id="IPR016163">
    <property type="entry name" value="Ald_DH_C"/>
</dbReference>
<dbReference type="GO" id="GO:0055129">
    <property type="term" value="P:L-proline biosynthetic process"/>
    <property type="evidence" value="ECO:0007669"/>
    <property type="project" value="UniProtKB-UniRule"/>
</dbReference>
<dbReference type="InterPro" id="IPR016161">
    <property type="entry name" value="Ald_DH/histidinol_DH"/>
</dbReference>
<dbReference type="GO" id="GO:0050661">
    <property type="term" value="F:NADP binding"/>
    <property type="evidence" value="ECO:0007669"/>
    <property type="project" value="InterPro"/>
</dbReference>
<dbReference type="GO" id="GO:0004350">
    <property type="term" value="F:glutamate-5-semialdehyde dehydrogenase activity"/>
    <property type="evidence" value="ECO:0007669"/>
    <property type="project" value="UniProtKB-UniRule"/>
</dbReference>
<dbReference type="CDD" id="cd07079">
    <property type="entry name" value="ALDH_F18-19_ProA-GPR"/>
    <property type="match status" value="1"/>
</dbReference>
<keyword evidence="2 7" id="KW-0028">Amino-acid biosynthesis</keyword>
<organism evidence="9 10">
    <name type="scientific">Candidatus Egerieisoma faecipullorum</name>
    <dbReference type="NCBI Taxonomy" id="2840963"/>
    <lineage>
        <taxon>Bacteria</taxon>
        <taxon>Bacillati</taxon>
        <taxon>Bacillota</taxon>
        <taxon>Clostridia</taxon>
        <taxon>Eubacteriales</taxon>
        <taxon>Clostridiaceae</taxon>
        <taxon>Clostridiaceae incertae sedis</taxon>
        <taxon>Candidatus Egerieisoma</taxon>
    </lineage>
</organism>
<dbReference type="GO" id="GO:0005737">
    <property type="term" value="C:cytoplasm"/>
    <property type="evidence" value="ECO:0007669"/>
    <property type="project" value="UniProtKB-SubCell"/>
</dbReference>
<dbReference type="SUPFAM" id="SSF53720">
    <property type="entry name" value="ALDH-like"/>
    <property type="match status" value="1"/>
</dbReference>
<dbReference type="InterPro" id="IPR015590">
    <property type="entry name" value="Aldehyde_DH_dom"/>
</dbReference>